<keyword evidence="2" id="KW-1185">Reference proteome</keyword>
<accession>A0ACC2J9T0</accession>
<comment type="caution">
    <text evidence="1">The sequence shown here is derived from an EMBL/GenBank/DDBJ whole genome shotgun (WGS) entry which is preliminary data.</text>
</comment>
<dbReference type="Proteomes" id="UP001153332">
    <property type="component" value="Unassembled WGS sequence"/>
</dbReference>
<dbReference type="EMBL" id="JAPUUL010003176">
    <property type="protein sequence ID" value="KAJ8124252.1"/>
    <property type="molecule type" value="Genomic_DNA"/>
</dbReference>
<evidence type="ECO:0000313" key="2">
    <source>
        <dbReference type="Proteomes" id="UP001153332"/>
    </source>
</evidence>
<gene>
    <name evidence="1" type="ORF">O1611_g9390</name>
</gene>
<reference evidence="1" key="1">
    <citation type="submission" date="2022-12" db="EMBL/GenBank/DDBJ databases">
        <title>Genome Sequence of Lasiodiplodia mahajangana.</title>
        <authorList>
            <person name="Buettner E."/>
        </authorList>
    </citation>
    <scope>NUCLEOTIDE SEQUENCE</scope>
    <source>
        <strain evidence="1">VT137</strain>
    </source>
</reference>
<sequence>MADGSFDYGRWTKDALIKRIQRLEKDLQATSQLGSSAATSTETANKASKKEGEEEKVGAESQKKKKRKGERGIDPSKYSTRLIALKLAYLGKNYGGFEYQSSGLPTIEEELWKAMVKGCLIFPENPHEVNWDAMEYSKCGRTDRGVSAFGQVISIRVRSNRLLPKKPENEKPAEINDESIAETTAWGGGEAAEEAEMAPEREFDDMIDELNYPRLLNRLLPPDIRILAWCPTIPAEFSARHHCRERQYRYFFTQPAYSPLPDNLEDPKTRDGKKTKDGWLDIEAMRIAAKKFEGLHDFRNFCKIDPTKPQQSFQRRIFESDIVEVPDVGSALPYLQRSEFQPSSTPPSPQEPSTTASPPPPPETFPKVYYFHAKASKTRP</sequence>
<evidence type="ECO:0000313" key="1">
    <source>
        <dbReference type="EMBL" id="KAJ8124252.1"/>
    </source>
</evidence>
<protein>
    <submittedName>
        <fullName evidence="1">Uncharacterized protein</fullName>
    </submittedName>
</protein>
<name>A0ACC2J9T0_9PEZI</name>
<proteinExistence type="predicted"/>
<organism evidence="1 2">
    <name type="scientific">Lasiodiplodia mahajangana</name>
    <dbReference type="NCBI Taxonomy" id="1108764"/>
    <lineage>
        <taxon>Eukaryota</taxon>
        <taxon>Fungi</taxon>
        <taxon>Dikarya</taxon>
        <taxon>Ascomycota</taxon>
        <taxon>Pezizomycotina</taxon>
        <taxon>Dothideomycetes</taxon>
        <taxon>Dothideomycetes incertae sedis</taxon>
        <taxon>Botryosphaeriales</taxon>
        <taxon>Botryosphaeriaceae</taxon>
        <taxon>Lasiodiplodia</taxon>
    </lineage>
</organism>